<evidence type="ECO:0000313" key="2">
    <source>
        <dbReference type="EMBL" id="BAY54177.1"/>
    </source>
</evidence>
<evidence type="ECO:0000313" key="3">
    <source>
        <dbReference type="Proteomes" id="UP000217895"/>
    </source>
</evidence>
<protein>
    <submittedName>
        <fullName evidence="2">Uncharacterized protein</fullName>
    </submittedName>
</protein>
<feature type="region of interest" description="Disordered" evidence="1">
    <location>
        <begin position="1"/>
        <end position="47"/>
    </location>
</feature>
<dbReference type="InterPro" id="IPR049868">
    <property type="entry name" value="V_Cas12k"/>
</dbReference>
<gene>
    <name evidence="2" type="ORF">NIES2135_09910</name>
</gene>
<name>A0A1Z4JCI1_LEPBY</name>
<keyword evidence="3" id="KW-1185">Reference proteome</keyword>
<organism evidence="2 3">
    <name type="scientific">Leptolyngbya boryana NIES-2135</name>
    <dbReference type="NCBI Taxonomy" id="1973484"/>
    <lineage>
        <taxon>Bacteria</taxon>
        <taxon>Bacillati</taxon>
        <taxon>Cyanobacteriota</taxon>
        <taxon>Cyanophyceae</taxon>
        <taxon>Leptolyngbyales</taxon>
        <taxon>Leptolyngbyaceae</taxon>
        <taxon>Leptolyngbya group</taxon>
        <taxon>Leptolyngbya</taxon>
    </lineage>
</organism>
<dbReference type="NCBIfam" id="NF038191">
    <property type="entry name" value="V_Cas12k"/>
    <property type="match status" value="1"/>
</dbReference>
<dbReference type="AlphaFoldDB" id="A0A1Z4JCI1"/>
<dbReference type="Proteomes" id="UP000217895">
    <property type="component" value="Chromosome"/>
</dbReference>
<sequence length="246" mass="27384">MSAEGTLEAQQEKVAKTLKKLTHPNPDPRNHSTLDRLQNLPERPSRTPYVGNPEILVGISIGLADPITVAVVNGRTGEILAYRTPRALLGEQYHLLNRHRKEQQHRLQRHKNQQRGVAYQPSESELGQYVDQLLANSTIDLARTYQAGSIVVPNLKNVRDLLASEIQARAEQKCPGSVAAQKQYAKAYRQAIHQWSYNRLIQAICSQATQRGITVEVGSQPLKGNPQELAKDIAIAAYYARAITAK</sequence>
<reference evidence="2 3" key="1">
    <citation type="submission" date="2017-06" db="EMBL/GenBank/DDBJ databases">
        <title>Genome sequencing of cyanobaciteial culture collection at National Institute for Environmental Studies (NIES).</title>
        <authorList>
            <person name="Hirose Y."/>
            <person name="Shimura Y."/>
            <person name="Fujisawa T."/>
            <person name="Nakamura Y."/>
            <person name="Kawachi M."/>
        </authorList>
    </citation>
    <scope>NUCLEOTIDE SEQUENCE [LARGE SCALE GENOMIC DNA]</scope>
    <source>
        <strain evidence="2 3">NIES-2135</strain>
    </source>
</reference>
<evidence type="ECO:0000256" key="1">
    <source>
        <dbReference type="SAM" id="MobiDB-lite"/>
    </source>
</evidence>
<dbReference type="EMBL" id="AP018203">
    <property type="protein sequence ID" value="BAY54177.1"/>
    <property type="molecule type" value="Genomic_DNA"/>
</dbReference>
<accession>A0A1Z4JCI1</accession>
<proteinExistence type="predicted"/>